<organism evidence="2 3">
    <name type="scientific">Ranatra chinensis</name>
    <dbReference type="NCBI Taxonomy" id="642074"/>
    <lineage>
        <taxon>Eukaryota</taxon>
        <taxon>Metazoa</taxon>
        <taxon>Ecdysozoa</taxon>
        <taxon>Arthropoda</taxon>
        <taxon>Hexapoda</taxon>
        <taxon>Insecta</taxon>
        <taxon>Pterygota</taxon>
        <taxon>Neoptera</taxon>
        <taxon>Paraneoptera</taxon>
        <taxon>Hemiptera</taxon>
        <taxon>Heteroptera</taxon>
        <taxon>Panheteroptera</taxon>
        <taxon>Nepomorpha</taxon>
        <taxon>Nepidae</taxon>
        <taxon>Ranatrinae</taxon>
        <taxon>Ranatra</taxon>
    </lineage>
</organism>
<comment type="caution">
    <text evidence="2">The sequence shown here is derived from an EMBL/GenBank/DDBJ whole genome shotgun (WGS) entry which is preliminary data.</text>
</comment>
<reference evidence="2 3" key="1">
    <citation type="submission" date="2024-07" db="EMBL/GenBank/DDBJ databases">
        <title>Chromosome-level genome assembly of the water stick insect Ranatra chinensis (Heteroptera: Nepidae).</title>
        <authorList>
            <person name="Liu X."/>
        </authorList>
    </citation>
    <scope>NUCLEOTIDE SEQUENCE [LARGE SCALE GENOMIC DNA]</scope>
    <source>
        <strain evidence="2">Cailab_2021Rc</strain>
        <tissue evidence="2">Muscle</tissue>
    </source>
</reference>
<protein>
    <submittedName>
        <fullName evidence="2">Uncharacterized protein</fullName>
    </submittedName>
</protein>
<dbReference type="AlphaFoldDB" id="A0ABD0Y9X6"/>
<evidence type="ECO:0000313" key="2">
    <source>
        <dbReference type="EMBL" id="KAL1115803.1"/>
    </source>
</evidence>
<evidence type="ECO:0000313" key="3">
    <source>
        <dbReference type="Proteomes" id="UP001558652"/>
    </source>
</evidence>
<proteinExistence type="predicted"/>
<keyword evidence="3" id="KW-1185">Reference proteome</keyword>
<dbReference type="Proteomes" id="UP001558652">
    <property type="component" value="Unassembled WGS sequence"/>
</dbReference>
<dbReference type="EMBL" id="JBFDAA010000019">
    <property type="protein sequence ID" value="KAL1115803.1"/>
    <property type="molecule type" value="Genomic_DNA"/>
</dbReference>
<feature type="region of interest" description="Disordered" evidence="1">
    <location>
        <begin position="89"/>
        <end position="109"/>
    </location>
</feature>
<accession>A0ABD0Y9X6</accession>
<evidence type="ECO:0000256" key="1">
    <source>
        <dbReference type="SAM" id="MobiDB-lite"/>
    </source>
</evidence>
<gene>
    <name evidence="2" type="ORF">AAG570_006093</name>
</gene>
<name>A0ABD0Y9X6_9HEMI</name>
<sequence length="183" mass="21328">MEDQRKTPGMPSYGECHQWVSKLRRRSRGRPNSESHMRVQIDERGGHRPMGVVVRTCLRLKQNGNTKLFRQFLDGEHLPEQRRRAFRAAEHRGADKRHRNQPTWDDRAPCKSENAIEPILQHFPKGKYSRETLRRHPVVTLSGLSLNIDAVENRTTPLRGLFNRRGGSRGWDSEDRAFTRGLE</sequence>